<reference evidence="7 8" key="1">
    <citation type="submission" date="2022-05" db="EMBL/GenBank/DDBJ databases">
        <authorList>
            <consortium name="Genoscope - CEA"/>
            <person name="William W."/>
        </authorList>
    </citation>
    <scope>NUCLEOTIDE SEQUENCE [LARGE SCALE GENOMIC DNA]</scope>
</reference>
<name>A0ABN8N836_9CNID</name>
<keyword evidence="3" id="KW-0342">GTP-binding</keyword>
<organism evidence="7 8">
    <name type="scientific">Porites lobata</name>
    <dbReference type="NCBI Taxonomy" id="104759"/>
    <lineage>
        <taxon>Eukaryota</taxon>
        <taxon>Metazoa</taxon>
        <taxon>Cnidaria</taxon>
        <taxon>Anthozoa</taxon>
        <taxon>Hexacorallia</taxon>
        <taxon>Scleractinia</taxon>
        <taxon>Fungiina</taxon>
        <taxon>Poritidae</taxon>
        <taxon>Porites</taxon>
    </lineage>
</organism>
<gene>
    <name evidence="7" type="ORF">PLOB_00006624</name>
</gene>
<keyword evidence="2" id="KW-0378">Hydrolase</keyword>
<dbReference type="Pfam" id="PF02841">
    <property type="entry name" value="GBP_C"/>
    <property type="match status" value="1"/>
</dbReference>
<dbReference type="Gene3D" id="1.20.1000.10">
    <property type="entry name" value="Guanylate-binding protein, C-terminal domain"/>
    <property type="match status" value="1"/>
</dbReference>
<dbReference type="PANTHER" id="PTHR10751">
    <property type="entry name" value="GUANYLATE BINDING PROTEIN"/>
    <property type="match status" value="1"/>
</dbReference>
<dbReference type="InterPro" id="IPR027417">
    <property type="entry name" value="P-loop_NTPase"/>
</dbReference>
<dbReference type="Pfam" id="PF02263">
    <property type="entry name" value="GBP"/>
    <property type="match status" value="1"/>
</dbReference>
<dbReference type="InterPro" id="IPR015894">
    <property type="entry name" value="Guanylate-bd_N"/>
</dbReference>
<evidence type="ECO:0000313" key="7">
    <source>
        <dbReference type="EMBL" id="CAH3045108.1"/>
    </source>
</evidence>
<comment type="caution">
    <text evidence="7">The sequence shown here is derived from an EMBL/GenBank/DDBJ whole genome shotgun (WGS) entry which is preliminary data.</text>
</comment>
<keyword evidence="1" id="KW-0547">Nucleotide-binding</keyword>
<evidence type="ECO:0000259" key="6">
    <source>
        <dbReference type="PROSITE" id="PS51715"/>
    </source>
</evidence>
<dbReference type="EMBL" id="CALNXK010000013">
    <property type="protein sequence ID" value="CAH3045108.1"/>
    <property type="molecule type" value="Genomic_DNA"/>
</dbReference>
<dbReference type="PROSITE" id="PS51715">
    <property type="entry name" value="G_GB1_RHD3"/>
    <property type="match status" value="1"/>
</dbReference>
<protein>
    <recommendedName>
        <fullName evidence="6">GB1/RHD3-type G domain-containing protein</fullName>
    </recommendedName>
</protein>
<comment type="similarity">
    <text evidence="4">Belongs to the TRAFAC class dynamin-like GTPase superfamily. GB1/RHD3 GTPase family.</text>
</comment>
<dbReference type="SUPFAM" id="SSF48340">
    <property type="entry name" value="Interferon-induced guanylate-binding protein 1 (GBP1), C-terminal domain"/>
    <property type="match status" value="1"/>
</dbReference>
<keyword evidence="8" id="KW-1185">Reference proteome</keyword>
<proteinExistence type="inferred from homology"/>
<accession>A0ABN8N836</accession>
<dbReference type="SUPFAM" id="SSF52540">
    <property type="entry name" value="P-loop containing nucleoside triphosphate hydrolases"/>
    <property type="match status" value="1"/>
</dbReference>
<dbReference type="Proteomes" id="UP001159405">
    <property type="component" value="Unassembled WGS sequence"/>
</dbReference>
<dbReference type="InterPro" id="IPR003191">
    <property type="entry name" value="Guanylate-bd/ATL_C"/>
</dbReference>
<dbReference type="InterPro" id="IPR036543">
    <property type="entry name" value="Guanylate-bd_C_sf"/>
</dbReference>
<keyword evidence="5" id="KW-0175">Coiled coil</keyword>
<dbReference type="Gene3D" id="3.40.50.300">
    <property type="entry name" value="P-loop containing nucleotide triphosphate hydrolases"/>
    <property type="match status" value="1"/>
</dbReference>
<evidence type="ECO:0000313" key="8">
    <source>
        <dbReference type="Proteomes" id="UP001159405"/>
    </source>
</evidence>
<evidence type="ECO:0000256" key="1">
    <source>
        <dbReference type="ARBA" id="ARBA00022741"/>
    </source>
</evidence>
<evidence type="ECO:0000256" key="3">
    <source>
        <dbReference type="ARBA" id="ARBA00023134"/>
    </source>
</evidence>
<feature type="coiled-coil region" evidence="5">
    <location>
        <begin position="572"/>
        <end position="752"/>
    </location>
</feature>
<evidence type="ECO:0000256" key="5">
    <source>
        <dbReference type="SAM" id="Coils"/>
    </source>
</evidence>
<evidence type="ECO:0000256" key="2">
    <source>
        <dbReference type="ARBA" id="ARBA00022801"/>
    </source>
</evidence>
<sequence length="813" mass="93491">MALELSRKEHEQRQSTSSNQQHQSVITIFHAEIISSRRSLLLLKMSAFYPIGDVLSKTGNRLAIPLCLPNNCRWDSKKSQYLQTGEKRHSLYVVEEALEKLRKIKGPVCVVSIAGPYRKGKSYILSEGFDQPQVFPLGHHMDPETMGIWLWIVPGIFKDSRGQRFTVVLLDSEGIDSVTGEGLDDNQIFTLTVLLASVLIYNSQGVPTRRDLEGLEFIVKLSQRIEVRSKTKSVAGKRHQDSEFFHKTFPFFIWLLRDVAQEIPRDCRNIKDYFLKKVFKVHDSSSASPDDQQKVAESILSFFHGFEAFTLPSPTVDPEMLKSINDNRRRINPLFLSGLEAFKRLLGDVLTPKKSFNEGELVAGEGLAALVQFYVEAINSPGVIPNVQNAWEAFVEMKCSDTIKRALETYENVMKSKLKGKLPCDNGELRKVHGTAFETSEAYFMAETAGISTSTTETYLNKLKELLSVKLIAWQTENAKLTRELCNDLLTQLKQNHLDPVLRRLQGKEAAKMSFEEVIAGYNKIKEDYYNSAIGAKDVIAAVFFEFHPALLKEQEQYLGLLGQLKDYDEVLTQELAAKAYQEQERQRLEEEQERLRQENLAVKKEMEMLGRKQHEERKKFSEQMNNELQAQREQMNNMMEANMERARKEREDFMQENQHLKKEFLSVQKANEDNMKMIEKLRDMVAKQEEEKRRISIEIEKAKNARDHEDIMAKMEAKHKEEQERLRRDMEAKMEANRQALAQEYQQAAAEARVQQLDEMQEQLYQVGKQLEEVKKPNFLQRAWSVVKEVGGAVVDAGAAVVRKVKDNCSVM</sequence>
<feature type="domain" description="GB1/RHD3-type G" evidence="6">
    <location>
        <begin position="105"/>
        <end position="354"/>
    </location>
</feature>
<dbReference type="InterPro" id="IPR030386">
    <property type="entry name" value="G_GB1_RHD3_dom"/>
</dbReference>
<evidence type="ECO:0000256" key="4">
    <source>
        <dbReference type="PROSITE-ProRule" id="PRU01052"/>
    </source>
</evidence>